<feature type="domain" description="Aminoglycoside phosphotransferase" evidence="3">
    <location>
        <begin position="34"/>
        <end position="263"/>
    </location>
</feature>
<gene>
    <name evidence="4" type="primary">thrB</name>
    <name evidence="4" type="ORF">PMARG_TP00012</name>
</gene>
<evidence type="ECO:0000256" key="1">
    <source>
        <dbReference type="ARBA" id="ARBA00022605"/>
    </source>
</evidence>
<proteinExistence type="predicted"/>
<accession>A0A143WMP2</accession>
<name>A0A143WMP2_TREPR</name>
<dbReference type="InterPro" id="IPR005280">
    <property type="entry name" value="Homoserine_kinase_II"/>
</dbReference>
<keyword evidence="2" id="KW-0791">Threonine biosynthesis</keyword>
<dbReference type="EC" id="2.7.1.39" evidence="4"/>
<protein>
    <submittedName>
        <fullName evidence="4">Homoserine kinase</fullName>
        <ecNumber evidence="4">2.7.1.39</ecNumber>
    </submittedName>
</protein>
<dbReference type="EMBL" id="LN998829">
    <property type="protein sequence ID" value="CUX76379.1"/>
    <property type="molecule type" value="Genomic_DNA"/>
</dbReference>
<dbReference type="AlphaFoldDB" id="A0A143WMP2"/>
<dbReference type="Gene3D" id="3.30.200.20">
    <property type="entry name" value="Phosphorylase Kinase, domain 1"/>
    <property type="match status" value="1"/>
</dbReference>
<dbReference type="PATRIC" id="fig|189385.7.peg.12"/>
<dbReference type="GO" id="GO:0009088">
    <property type="term" value="P:threonine biosynthetic process"/>
    <property type="evidence" value="ECO:0007669"/>
    <property type="project" value="UniProtKB-KW"/>
</dbReference>
<evidence type="ECO:0000256" key="2">
    <source>
        <dbReference type="ARBA" id="ARBA00022697"/>
    </source>
</evidence>
<evidence type="ECO:0000259" key="3">
    <source>
        <dbReference type="Pfam" id="PF01636"/>
    </source>
</evidence>
<keyword evidence="4" id="KW-0808">Transferase</keyword>
<dbReference type="Pfam" id="PF01636">
    <property type="entry name" value="APH"/>
    <property type="match status" value="1"/>
</dbReference>
<sequence>MMAVFTALPRSAIGRCVHEFGQGGVRSIRGTVLGSENSNFYVHTLERRLVATVLEASSVAAPSFSACLAYALCLNGLPTPAPCCCTNAPLCATVGGMILVAGANLVGRVAILAGQAAASRAAGTLGVLHLACIGCMYYCPHIHGEAWVRASARLAAVHSPRGSQHALEHETSLLARLVLSPGYDRLPRGLCHYDLFQDNVSLVAPSRTARERLSGCFDFHFAGCGQLVMDAAILSEAWRAHCAGRERWYMARAALHAYQTLRPLARRERSCIIEALRAASIRFWTSRLCGYYRHRVAGIRSLHEPRAFRPAWHVRIAKPVDKRGT</sequence>
<dbReference type="SUPFAM" id="SSF56112">
    <property type="entry name" value="Protein kinase-like (PK-like)"/>
    <property type="match status" value="1"/>
</dbReference>
<dbReference type="Proteomes" id="UP000075222">
    <property type="component" value="Chromosome I"/>
</dbReference>
<dbReference type="Gene3D" id="3.90.1200.10">
    <property type="match status" value="1"/>
</dbReference>
<dbReference type="InterPro" id="IPR002575">
    <property type="entry name" value="Aminoglycoside_PTrfase"/>
</dbReference>
<reference evidence="5" key="1">
    <citation type="submission" date="2016-01" db="EMBL/GenBank/DDBJ databases">
        <authorList>
            <person name="Husnik F."/>
        </authorList>
    </citation>
    <scope>NUCLEOTIDE SEQUENCE [LARGE SCALE GENOMIC DNA]</scope>
</reference>
<dbReference type="InterPro" id="IPR011009">
    <property type="entry name" value="Kinase-like_dom_sf"/>
</dbReference>
<organism evidence="4 5">
    <name type="scientific">Tremblaya princeps</name>
    <dbReference type="NCBI Taxonomy" id="189385"/>
    <lineage>
        <taxon>Bacteria</taxon>
        <taxon>Pseudomonadati</taxon>
        <taxon>Pseudomonadota</taxon>
        <taxon>Betaproteobacteria</taxon>
        <taxon>Candidatus Tremblayella</taxon>
    </lineage>
</organism>
<keyword evidence="4" id="KW-0418">Kinase</keyword>
<dbReference type="GO" id="GO:0004413">
    <property type="term" value="F:homoserine kinase activity"/>
    <property type="evidence" value="ECO:0007669"/>
    <property type="project" value="UniProtKB-EC"/>
</dbReference>
<evidence type="ECO:0000313" key="4">
    <source>
        <dbReference type="EMBL" id="CUX76379.1"/>
    </source>
</evidence>
<dbReference type="CDD" id="cd05153">
    <property type="entry name" value="HomoserineK_II"/>
    <property type="match status" value="1"/>
</dbReference>
<evidence type="ECO:0000313" key="5">
    <source>
        <dbReference type="Proteomes" id="UP000075222"/>
    </source>
</evidence>
<keyword evidence="1" id="KW-0028">Amino-acid biosynthesis</keyword>